<organism evidence="1 2">
    <name type="scientific">Methanobrevibacter thaueri</name>
    <dbReference type="NCBI Taxonomy" id="190975"/>
    <lineage>
        <taxon>Archaea</taxon>
        <taxon>Methanobacteriati</taxon>
        <taxon>Methanobacteriota</taxon>
        <taxon>Methanomada group</taxon>
        <taxon>Methanobacteria</taxon>
        <taxon>Methanobacteriales</taxon>
        <taxon>Methanobacteriaceae</taxon>
        <taxon>Methanobrevibacter</taxon>
    </lineage>
</organism>
<evidence type="ECO:0000313" key="1">
    <source>
        <dbReference type="EMBL" id="MBE6502343.1"/>
    </source>
</evidence>
<proteinExistence type="predicted"/>
<dbReference type="Proteomes" id="UP000783037">
    <property type="component" value="Unassembled WGS sequence"/>
</dbReference>
<protein>
    <submittedName>
        <fullName evidence="1">Uncharacterized protein</fullName>
    </submittedName>
</protein>
<reference evidence="1" key="1">
    <citation type="submission" date="2019-04" db="EMBL/GenBank/DDBJ databases">
        <title>Evolution of Biomass-Degrading Anaerobic Consortia Revealed by Metagenomics.</title>
        <authorList>
            <person name="Peng X."/>
        </authorList>
    </citation>
    <scope>NUCLEOTIDE SEQUENCE</scope>
    <source>
        <strain evidence="1">SIG18</strain>
    </source>
</reference>
<accession>A0A8T3V6X0</accession>
<evidence type="ECO:0000313" key="2">
    <source>
        <dbReference type="Proteomes" id="UP000783037"/>
    </source>
</evidence>
<gene>
    <name evidence="1" type="ORF">E7Z79_07880</name>
</gene>
<name>A0A8T3V6X0_9EURY</name>
<sequence>MKDTAKTLNELIEIFGFGCEFDIEELFNHFNNPQEVIESLEKHGLIEKNQVSKRYYLSDIFTCSTFLTQHLADDEIEEKTSPEILKYSFDIKKVDLVEFVARFKGFEEKIEKMEIMPCGDSFEISLEIREDGELIELPK</sequence>
<dbReference type="AlphaFoldDB" id="A0A8T3V6X0"/>
<dbReference type="EMBL" id="SUTK01000049">
    <property type="protein sequence ID" value="MBE6502343.1"/>
    <property type="molecule type" value="Genomic_DNA"/>
</dbReference>
<comment type="caution">
    <text evidence="1">The sequence shown here is derived from an EMBL/GenBank/DDBJ whole genome shotgun (WGS) entry which is preliminary data.</text>
</comment>